<sequence length="123" mass="12912">MRLLALLLVIATQLAARPPSAQQTVDGSKPPRPLVSVIARRQSLPQFDFVGAVAARIAVDLGFPMIGTVAERPVSPGDRGDAANGHRYGHRRGRQGGARAGAGARVRRLRGQAKPARHLVAGG</sequence>
<gene>
    <name evidence="3" type="ORF">ATI53_102456</name>
</gene>
<feature type="region of interest" description="Disordered" evidence="1">
    <location>
        <begin position="70"/>
        <end position="123"/>
    </location>
</feature>
<evidence type="ECO:0000256" key="2">
    <source>
        <dbReference type="SAM" id="SignalP"/>
    </source>
</evidence>
<dbReference type="AlphaFoldDB" id="A0A327Y2I6"/>
<protein>
    <submittedName>
        <fullName evidence="3">Uncharacterized protein</fullName>
    </submittedName>
</protein>
<proteinExistence type="predicted"/>
<feature type="chain" id="PRO_5016319232" evidence="2">
    <location>
        <begin position="22"/>
        <end position="123"/>
    </location>
</feature>
<comment type="caution">
    <text evidence="3">The sequence shown here is derived from an EMBL/GenBank/DDBJ whole genome shotgun (WGS) entry which is preliminary data.</text>
</comment>
<dbReference type="RefSeq" id="WP_146609921.1">
    <property type="nucleotide sequence ID" value="NZ_LIQE01000021.1"/>
</dbReference>
<dbReference type="EMBL" id="QLMG01000024">
    <property type="protein sequence ID" value="RAK15300.1"/>
    <property type="molecule type" value="Genomic_DNA"/>
</dbReference>
<dbReference type="OrthoDB" id="9813967at2"/>
<feature type="compositionally biased region" description="Basic residues" evidence="1">
    <location>
        <begin position="105"/>
        <end position="117"/>
    </location>
</feature>
<reference evidence="3 4" key="1">
    <citation type="submission" date="2018-06" db="EMBL/GenBank/DDBJ databases">
        <title>Genomic Encyclopedia of Archaeal and Bacterial Type Strains, Phase II (KMG-II): from individual species to whole genera.</title>
        <authorList>
            <person name="Goeker M."/>
        </authorList>
    </citation>
    <scope>NUCLEOTIDE SEQUENCE [LARGE SCALE GENOMIC DNA]</scope>
    <source>
        <strain evidence="3 4">DSM 22011</strain>
    </source>
</reference>
<feature type="signal peptide" evidence="2">
    <location>
        <begin position="1"/>
        <end position="21"/>
    </location>
</feature>
<keyword evidence="4" id="KW-1185">Reference proteome</keyword>
<evidence type="ECO:0000256" key="1">
    <source>
        <dbReference type="SAM" id="MobiDB-lite"/>
    </source>
</evidence>
<evidence type="ECO:0000313" key="3">
    <source>
        <dbReference type="EMBL" id="RAK15300.1"/>
    </source>
</evidence>
<accession>A0A327Y2I6</accession>
<name>A0A327Y2I6_9RHOB</name>
<keyword evidence="2" id="KW-0732">Signal</keyword>
<organism evidence="3 4">
    <name type="scientific">Salipiger aestuarii</name>
    <dbReference type="NCBI Taxonomy" id="568098"/>
    <lineage>
        <taxon>Bacteria</taxon>
        <taxon>Pseudomonadati</taxon>
        <taxon>Pseudomonadota</taxon>
        <taxon>Alphaproteobacteria</taxon>
        <taxon>Rhodobacterales</taxon>
        <taxon>Roseobacteraceae</taxon>
        <taxon>Salipiger</taxon>
    </lineage>
</organism>
<dbReference type="Proteomes" id="UP000249165">
    <property type="component" value="Unassembled WGS sequence"/>
</dbReference>
<evidence type="ECO:0000313" key="4">
    <source>
        <dbReference type="Proteomes" id="UP000249165"/>
    </source>
</evidence>